<dbReference type="HOGENOM" id="CLU_1756298_0_0_7"/>
<name>D0LHD3_HALO1</name>
<dbReference type="KEGG" id="hoh:Hoch_5802"/>
<keyword evidence="3" id="KW-1185">Reference proteome</keyword>
<gene>
    <name evidence="2" type="ordered locus">Hoch_5802</name>
</gene>
<evidence type="ECO:0000313" key="3">
    <source>
        <dbReference type="Proteomes" id="UP000001880"/>
    </source>
</evidence>
<organism evidence="2 3">
    <name type="scientific">Haliangium ochraceum (strain DSM 14365 / JCM 11303 / SMP-2)</name>
    <dbReference type="NCBI Taxonomy" id="502025"/>
    <lineage>
        <taxon>Bacteria</taxon>
        <taxon>Pseudomonadati</taxon>
        <taxon>Myxococcota</taxon>
        <taxon>Polyangia</taxon>
        <taxon>Haliangiales</taxon>
        <taxon>Kofleriaceae</taxon>
        <taxon>Haliangium</taxon>
    </lineage>
</organism>
<protein>
    <submittedName>
        <fullName evidence="2">Uncharacterized protein</fullName>
    </submittedName>
</protein>
<accession>D0LHD3</accession>
<feature type="region of interest" description="Disordered" evidence="1">
    <location>
        <begin position="123"/>
        <end position="148"/>
    </location>
</feature>
<evidence type="ECO:0000313" key="2">
    <source>
        <dbReference type="EMBL" id="ACY18278.1"/>
    </source>
</evidence>
<feature type="compositionally biased region" description="Low complexity" evidence="1">
    <location>
        <begin position="125"/>
        <end position="148"/>
    </location>
</feature>
<dbReference type="EMBL" id="CP001804">
    <property type="protein sequence ID" value="ACY18278.1"/>
    <property type="molecule type" value="Genomic_DNA"/>
</dbReference>
<dbReference type="AlphaFoldDB" id="D0LHD3"/>
<sequence>MATRPSRWGTVKMLIGFQVKLALDGLKDLVLSPLATAAALVGVLFERERPARHLQRVLRLGRRYDEWLDLFGAADDDPDAPARDGQTLDQHLAQLGRMISEQSRRGALSERNSKALEQALRTLERAAAPASRTAPADAASSPSPDAGE</sequence>
<reference evidence="2 3" key="1">
    <citation type="journal article" date="2010" name="Stand. Genomic Sci.">
        <title>Complete genome sequence of Haliangium ochraceum type strain (SMP-2).</title>
        <authorList>
            <consortium name="US DOE Joint Genome Institute (JGI-PGF)"/>
            <person name="Ivanova N."/>
            <person name="Daum C."/>
            <person name="Lang E."/>
            <person name="Abt B."/>
            <person name="Kopitz M."/>
            <person name="Saunders E."/>
            <person name="Lapidus A."/>
            <person name="Lucas S."/>
            <person name="Glavina Del Rio T."/>
            <person name="Nolan M."/>
            <person name="Tice H."/>
            <person name="Copeland A."/>
            <person name="Cheng J.F."/>
            <person name="Chen F."/>
            <person name="Bruce D."/>
            <person name="Goodwin L."/>
            <person name="Pitluck S."/>
            <person name="Mavromatis K."/>
            <person name="Pati A."/>
            <person name="Mikhailova N."/>
            <person name="Chen A."/>
            <person name="Palaniappan K."/>
            <person name="Land M."/>
            <person name="Hauser L."/>
            <person name="Chang Y.J."/>
            <person name="Jeffries C.D."/>
            <person name="Detter J.C."/>
            <person name="Brettin T."/>
            <person name="Rohde M."/>
            <person name="Goker M."/>
            <person name="Bristow J."/>
            <person name="Markowitz V."/>
            <person name="Eisen J.A."/>
            <person name="Hugenholtz P."/>
            <person name="Kyrpides N.C."/>
            <person name="Klenk H.P."/>
        </authorList>
    </citation>
    <scope>NUCLEOTIDE SEQUENCE [LARGE SCALE GENOMIC DNA]</scope>
    <source>
        <strain evidence="3">DSM 14365 / CIP 107738 / JCM 11303 / AJ 13395 / SMP-2</strain>
    </source>
</reference>
<dbReference type="eggNOG" id="COG3409">
    <property type="taxonomic scope" value="Bacteria"/>
</dbReference>
<proteinExistence type="predicted"/>
<dbReference type="STRING" id="502025.Hoch_5802"/>
<evidence type="ECO:0000256" key="1">
    <source>
        <dbReference type="SAM" id="MobiDB-lite"/>
    </source>
</evidence>
<dbReference type="Proteomes" id="UP000001880">
    <property type="component" value="Chromosome"/>
</dbReference>